<dbReference type="AlphaFoldDB" id="A0A445AGX0"/>
<dbReference type="Proteomes" id="UP000289738">
    <property type="component" value="Chromosome B02"/>
</dbReference>
<feature type="transmembrane region" description="Helical" evidence="1">
    <location>
        <begin position="94"/>
        <end position="116"/>
    </location>
</feature>
<protein>
    <submittedName>
        <fullName evidence="2">Uncharacterized protein</fullName>
    </submittedName>
</protein>
<accession>A0A445AGX0</accession>
<keyword evidence="3" id="KW-1185">Reference proteome</keyword>
<keyword evidence="1" id="KW-0812">Transmembrane</keyword>
<organism evidence="2 3">
    <name type="scientific">Arachis hypogaea</name>
    <name type="common">Peanut</name>
    <dbReference type="NCBI Taxonomy" id="3818"/>
    <lineage>
        <taxon>Eukaryota</taxon>
        <taxon>Viridiplantae</taxon>
        <taxon>Streptophyta</taxon>
        <taxon>Embryophyta</taxon>
        <taxon>Tracheophyta</taxon>
        <taxon>Spermatophyta</taxon>
        <taxon>Magnoliopsida</taxon>
        <taxon>eudicotyledons</taxon>
        <taxon>Gunneridae</taxon>
        <taxon>Pentapetalae</taxon>
        <taxon>rosids</taxon>
        <taxon>fabids</taxon>
        <taxon>Fabales</taxon>
        <taxon>Fabaceae</taxon>
        <taxon>Papilionoideae</taxon>
        <taxon>50 kb inversion clade</taxon>
        <taxon>dalbergioids sensu lato</taxon>
        <taxon>Dalbergieae</taxon>
        <taxon>Pterocarpus clade</taxon>
        <taxon>Arachis</taxon>
    </lineage>
</organism>
<reference evidence="2 3" key="1">
    <citation type="submission" date="2019-01" db="EMBL/GenBank/DDBJ databases">
        <title>Sequencing of cultivated peanut Arachis hypogaea provides insights into genome evolution and oil improvement.</title>
        <authorList>
            <person name="Chen X."/>
        </authorList>
    </citation>
    <scope>NUCLEOTIDE SEQUENCE [LARGE SCALE GENOMIC DNA]</scope>
    <source>
        <strain evidence="3">cv. Fuhuasheng</strain>
        <tissue evidence="2">Leaves</tissue>
    </source>
</reference>
<sequence>MEEIKKVYRARFKPLENPATWSDQGKIPNPHLRRVSKRSPKITRFLNKMDIRDMRGPRHCRLYRGQGHSRSRCPQRVGSIASSGAHNSYGFRHLFTSCIGVYLLVLLRVGSILKLYPLLCTSKAWTLLAPSAPSISSVAAT</sequence>
<evidence type="ECO:0000313" key="2">
    <source>
        <dbReference type="EMBL" id="RYR25683.1"/>
    </source>
</evidence>
<proteinExistence type="predicted"/>
<evidence type="ECO:0000256" key="1">
    <source>
        <dbReference type="SAM" id="Phobius"/>
    </source>
</evidence>
<evidence type="ECO:0000313" key="3">
    <source>
        <dbReference type="Proteomes" id="UP000289738"/>
    </source>
</evidence>
<comment type="caution">
    <text evidence="2">The sequence shown here is derived from an EMBL/GenBank/DDBJ whole genome shotgun (WGS) entry which is preliminary data.</text>
</comment>
<keyword evidence="1" id="KW-0472">Membrane</keyword>
<dbReference type="EMBL" id="SDMP01000012">
    <property type="protein sequence ID" value="RYR25683.1"/>
    <property type="molecule type" value="Genomic_DNA"/>
</dbReference>
<keyword evidence="1" id="KW-1133">Transmembrane helix</keyword>
<name>A0A445AGX0_ARAHY</name>
<gene>
    <name evidence="2" type="ORF">Ahy_B02g059627</name>
</gene>